<evidence type="ECO:0000259" key="3">
    <source>
        <dbReference type="SMART" id="SM00934"/>
    </source>
</evidence>
<dbReference type="RefSeq" id="WP_092755967.1">
    <property type="nucleotide sequence ID" value="NZ_FOCG01000003.1"/>
</dbReference>
<dbReference type="InterPro" id="IPR013785">
    <property type="entry name" value="Aldolase_TIM"/>
</dbReference>
<gene>
    <name evidence="4" type="ORF">SAMN05216180_2651</name>
</gene>
<dbReference type="STRING" id="474960.SAMN05216180_2651"/>
<organism evidence="4 5">
    <name type="scientific">Hydrogenoanaerobacterium saccharovorans</name>
    <dbReference type="NCBI Taxonomy" id="474960"/>
    <lineage>
        <taxon>Bacteria</taxon>
        <taxon>Bacillati</taxon>
        <taxon>Bacillota</taxon>
        <taxon>Clostridia</taxon>
        <taxon>Eubacteriales</taxon>
        <taxon>Oscillospiraceae</taxon>
        <taxon>Hydrogenoanaerobacterium</taxon>
    </lineage>
</organism>
<dbReference type="EMBL" id="FOCG01000003">
    <property type="protein sequence ID" value="SEN07625.1"/>
    <property type="molecule type" value="Genomic_DNA"/>
</dbReference>
<proteinExistence type="predicted"/>
<accession>A0A1H8DKC7</accession>
<dbReference type="SUPFAM" id="SSF51366">
    <property type="entry name" value="Ribulose-phoshate binding barrel"/>
    <property type="match status" value="1"/>
</dbReference>
<dbReference type="GO" id="GO:0033982">
    <property type="term" value="F:3-dehydro-L-gulonate-6-phosphate decarboxylase activity"/>
    <property type="evidence" value="ECO:0007669"/>
    <property type="project" value="TreeGrafter"/>
</dbReference>
<dbReference type="PANTHER" id="PTHR35039">
    <property type="entry name" value="3-KETO-L-GULONATE-6-PHOSPHATE DECARBOXYLASE SGBH-RELATED"/>
    <property type="match status" value="1"/>
</dbReference>
<dbReference type="PANTHER" id="PTHR35039:SF3">
    <property type="entry name" value="3-KETO-L-GULONATE-6-PHOSPHATE DECARBOXYLASE SGBH-RELATED"/>
    <property type="match status" value="1"/>
</dbReference>
<keyword evidence="2" id="KW-0119">Carbohydrate metabolism</keyword>
<dbReference type="GO" id="GO:0004590">
    <property type="term" value="F:orotidine-5'-phosphate decarboxylase activity"/>
    <property type="evidence" value="ECO:0007669"/>
    <property type="project" value="InterPro"/>
</dbReference>
<dbReference type="GO" id="GO:0019854">
    <property type="term" value="P:L-ascorbic acid catabolic process"/>
    <property type="evidence" value="ECO:0007669"/>
    <property type="project" value="TreeGrafter"/>
</dbReference>
<keyword evidence="5" id="KW-1185">Reference proteome</keyword>
<dbReference type="OrthoDB" id="43475at2"/>
<reference evidence="4 5" key="1">
    <citation type="submission" date="2016-10" db="EMBL/GenBank/DDBJ databases">
        <authorList>
            <person name="de Groot N.N."/>
        </authorList>
    </citation>
    <scope>NUCLEOTIDE SEQUENCE [LARGE SCALE GENOMIC DNA]</scope>
    <source>
        <strain evidence="4 5">CGMCC 1.5070</strain>
    </source>
</reference>
<dbReference type="SMART" id="SM00934">
    <property type="entry name" value="OMPdecase"/>
    <property type="match status" value="1"/>
</dbReference>
<evidence type="ECO:0000256" key="1">
    <source>
        <dbReference type="ARBA" id="ARBA00023239"/>
    </source>
</evidence>
<dbReference type="Pfam" id="PF00215">
    <property type="entry name" value="OMPdecase"/>
    <property type="match status" value="1"/>
</dbReference>
<feature type="domain" description="Orotidine 5'-phosphate decarboxylase" evidence="3">
    <location>
        <begin position="2"/>
        <end position="200"/>
    </location>
</feature>
<dbReference type="CDD" id="cd04726">
    <property type="entry name" value="KGPDC_HPS"/>
    <property type="match status" value="1"/>
</dbReference>
<dbReference type="InterPro" id="IPR001754">
    <property type="entry name" value="OMPdeCOase_dom"/>
</dbReference>
<evidence type="ECO:0000313" key="5">
    <source>
        <dbReference type="Proteomes" id="UP000199158"/>
    </source>
</evidence>
<sequence>MKIQLSLDRVSIPEALKICSETADMVDIIEVGTSLIKDFGNASIEAIAKAYPHKTILADSKTIDEGAYEFCSAYGAGADILTVMGAASITTIAACYQVAQEQNKDIMIDLLEITGEKLQQLKQFQNAIFCLHLPADKAGAGLEEMIHDNLKQMQGVRRLAVAGGISLQTIGLIARSGFEIAVIGGAITKADDRKVAAQKFRFALKEG</sequence>
<evidence type="ECO:0000256" key="2">
    <source>
        <dbReference type="ARBA" id="ARBA00023277"/>
    </source>
</evidence>
<dbReference type="Proteomes" id="UP000199158">
    <property type="component" value="Unassembled WGS sequence"/>
</dbReference>
<dbReference type="InterPro" id="IPR041710">
    <property type="entry name" value="HPS/KGPDC"/>
</dbReference>
<dbReference type="AlphaFoldDB" id="A0A1H8DKC7"/>
<keyword evidence="1" id="KW-0456">Lyase</keyword>
<dbReference type="GO" id="GO:0006207">
    <property type="term" value="P:'de novo' pyrimidine nucleobase biosynthetic process"/>
    <property type="evidence" value="ECO:0007669"/>
    <property type="project" value="InterPro"/>
</dbReference>
<name>A0A1H8DKC7_9FIRM</name>
<dbReference type="Gene3D" id="3.20.20.70">
    <property type="entry name" value="Aldolase class I"/>
    <property type="match status" value="1"/>
</dbReference>
<evidence type="ECO:0000313" key="4">
    <source>
        <dbReference type="EMBL" id="SEN07625.1"/>
    </source>
</evidence>
<protein>
    <submittedName>
        <fullName evidence="4">3-hexulose-6-phosphate synthase</fullName>
    </submittedName>
</protein>
<dbReference type="InterPro" id="IPR011060">
    <property type="entry name" value="RibuloseP-bd_barrel"/>
</dbReference>